<evidence type="ECO:0000313" key="8">
    <source>
        <dbReference type="Proteomes" id="UP000191931"/>
    </source>
</evidence>
<accession>A0A1W1HL34</accession>
<keyword evidence="7" id="KW-0808">Transferase</keyword>
<sequence length="535" mass="60719">MILIYPPVAKCCEPPAGVALLSGLLKQHNINCSVIDANLDALLWLARKSFYDDNRPELMAIDSWTRRARKNFEQNLHDLRSISIYRNIGRYRQRVMDVNRVISTSVENRYKISLSDYSDQKLSPLKSCDLLFSAQNFGENPFYSYFESSLLPLMEEKFLLCKKRPDFYSGFIGISLCYLSQALTAFALAGWLKATFPEKKIIMGGGLVTSWMSSSEWKSPFKGLIDIMVKGRGEEPLLNLAGIKTKKVQRVLPDFDFCKWDDYIAPGRILPFRAADGCYWGRCRFCPERAEGIPYHAEKSSDLLHDLNLLTEKYGIKHIHFTDDAIAPSLLRKIAGSNGISSTTWYGFARFTKDLADPQFCRKLYLAGCRMLKLGLESGDQSVLDSMEKGTSLKMVSKVLAALDFAGIRTYVYLLFGTAFEDEGSAHKTLDYVSQHSDHISFMNLAIFNLPRFSEDAVELETSMFYGGDLSLYLDFRHPAAWGRRQIRYFLDKKFRKSPGIGEILKKDPPFFTSNHAMFIGLFSGATGNMQDQNV</sequence>
<proteinExistence type="predicted"/>
<comment type="cofactor">
    <cofactor evidence="1">
        <name>[4Fe-4S] cluster</name>
        <dbReference type="ChEBI" id="CHEBI:49883"/>
    </cofactor>
</comment>
<keyword evidence="8" id="KW-1185">Reference proteome</keyword>
<feature type="domain" description="Elp3/MiaA/NifB-like radical SAM core" evidence="6">
    <location>
        <begin position="268"/>
        <end position="463"/>
    </location>
</feature>
<dbReference type="InterPro" id="IPR051198">
    <property type="entry name" value="BchE-like"/>
</dbReference>
<keyword evidence="7" id="KW-0489">Methyltransferase</keyword>
<dbReference type="GO" id="GO:0005829">
    <property type="term" value="C:cytosol"/>
    <property type="evidence" value="ECO:0007669"/>
    <property type="project" value="TreeGrafter"/>
</dbReference>
<dbReference type="SUPFAM" id="SSF102114">
    <property type="entry name" value="Radical SAM enzymes"/>
    <property type="match status" value="1"/>
</dbReference>
<dbReference type="AlphaFoldDB" id="A0A1W1HL34"/>
<dbReference type="Gene3D" id="3.40.50.280">
    <property type="entry name" value="Cobalamin-binding domain"/>
    <property type="match status" value="1"/>
</dbReference>
<dbReference type="GO" id="GO:0051536">
    <property type="term" value="F:iron-sulfur cluster binding"/>
    <property type="evidence" value="ECO:0007669"/>
    <property type="project" value="UniProtKB-KW"/>
</dbReference>
<protein>
    <submittedName>
        <fullName evidence="7">Putative methyltransferase</fullName>
        <ecNumber evidence="7">2.1.1.-</ecNumber>
    </submittedName>
</protein>
<dbReference type="Gene3D" id="3.80.30.20">
    <property type="entry name" value="tm_1862 like domain"/>
    <property type="match status" value="1"/>
</dbReference>
<dbReference type="SMART" id="SM00729">
    <property type="entry name" value="Elp3"/>
    <property type="match status" value="1"/>
</dbReference>
<keyword evidence="2" id="KW-0949">S-adenosyl-L-methionine</keyword>
<dbReference type="OrthoDB" id="9762608at2"/>
<dbReference type="SFLD" id="SFLDS00029">
    <property type="entry name" value="Radical_SAM"/>
    <property type="match status" value="1"/>
</dbReference>
<evidence type="ECO:0000256" key="3">
    <source>
        <dbReference type="ARBA" id="ARBA00022723"/>
    </source>
</evidence>
<dbReference type="InterPro" id="IPR023404">
    <property type="entry name" value="rSAM_horseshoe"/>
</dbReference>
<dbReference type="PANTHER" id="PTHR43409">
    <property type="entry name" value="ANAEROBIC MAGNESIUM-PROTOPORPHYRIN IX MONOMETHYL ESTER CYCLASE-RELATED"/>
    <property type="match status" value="1"/>
</dbReference>
<evidence type="ECO:0000256" key="5">
    <source>
        <dbReference type="ARBA" id="ARBA00023014"/>
    </source>
</evidence>
<organism evidence="7 8">
    <name type="scientific">Desulfamplus magnetovallimortis</name>
    <dbReference type="NCBI Taxonomy" id="1246637"/>
    <lineage>
        <taxon>Bacteria</taxon>
        <taxon>Pseudomonadati</taxon>
        <taxon>Thermodesulfobacteriota</taxon>
        <taxon>Desulfobacteria</taxon>
        <taxon>Desulfobacterales</taxon>
        <taxon>Desulfobacteraceae</taxon>
        <taxon>Desulfamplus</taxon>
    </lineage>
</organism>
<keyword evidence="4" id="KW-0408">Iron</keyword>
<gene>
    <name evidence="7" type="ORF">MTBBW1_940020</name>
</gene>
<dbReference type="GO" id="GO:0046872">
    <property type="term" value="F:metal ion binding"/>
    <property type="evidence" value="ECO:0007669"/>
    <property type="project" value="UniProtKB-KW"/>
</dbReference>
<dbReference type="Proteomes" id="UP000191931">
    <property type="component" value="Unassembled WGS sequence"/>
</dbReference>
<name>A0A1W1HL34_9BACT</name>
<dbReference type="STRING" id="1246637.MTBBW1_940020"/>
<evidence type="ECO:0000259" key="6">
    <source>
        <dbReference type="SMART" id="SM00729"/>
    </source>
</evidence>
<evidence type="ECO:0000313" key="7">
    <source>
        <dbReference type="EMBL" id="SLM33201.1"/>
    </source>
</evidence>
<dbReference type="PANTHER" id="PTHR43409:SF7">
    <property type="entry name" value="BLL1977 PROTEIN"/>
    <property type="match status" value="1"/>
</dbReference>
<evidence type="ECO:0000256" key="1">
    <source>
        <dbReference type="ARBA" id="ARBA00001966"/>
    </source>
</evidence>
<evidence type="ECO:0000256" key="4">
    <source>
        <dbReference type="ARBA" id="ARBA00023004"/>
    </source>
</evidence>
<dbReference type="EMBL" id="FWEV01000341">
    <property type="protein sequence ID" value="SLM33201.1"/>
    <property type="molecule type" value="Genomic_DNA"/>
</dbReference>
<dbReference type="GO" id="GO:0008168">
    <property type="term" value="F:methyltransferase activity"/>
    <property type="evidence" value="ECO:0007669"/>
    <property type="project" value="UniProtKB-KW"/>
</dbReference>
<evidence type="ECO:0000256" key="2">
    <source>
        <dbReference type="ARBA" id="ARBA00022691"/>
    </source>
</evidence>
<dbReference type="InterPro" id="IPR006638">
    <property type="entry name" value="Elp3/MiaA/NifB-like_rSAM"/>
</dbReference>
<dbReference type="GO" id="GO:0032259">
    <property type="term" value="P:methylation"/>
    <property type="evidence" value="ECO:0007669"/>
    <property type="project" value="UniProtKB-KW"/>
</dbReference>
<dbReference type="InterPro" id="IPR007197">
    <property type="entry name" value="rSAM"/>
</dbReference>
<dbReference type="EC" id="2.1.1.-" evidence="7"/>
<keyword evidence="3" id="KW-0479">Metal-binding</keyword>
<reference evidence="7 8" key="1">
    <citation type="submission" date="2017-03" db="EMBL/GenBank/DDBJ databases">
        <authorList>
            <person name="Afonso C.L."/>
            <person name="Miller P.J."/>
            <person name="Scott M.A."/>
            <person name="Spackman E."/>
            <person name="Goraichik I."/>
            <person name="Dimitrov K.M."/>
            <person name="Suarez D.L."/>
            <person name="Swayne D.E."/>
        </authorList>
    </citation>
    <scope>NUCLEOTIDE SEQUENCE [LARGE SCALE GENOMIC DNA]</scope>
    <source>
        <strain evidence="7">PRJEB14757</strain>
    </source>
</reference>
<dbReference type="SFLD" id="SFLDG01082">
    <property type="entry name" value="B12-binding_domain_containing"/>
    <property type="match status" value="1"/>
</dbReference>
<dbReference type="InterPro" id="IPR058240">
    <property type="entry name" value="rSAM_sf"/>
</dbReference>
<dbReference type="RefSeq" id="WP_080803437.1">
    <property type="nucleotide sequence ID" value="NZ_LT828544.1"/>
</dbReference>
<keyword evidence="5" id="KW-0411">Iron-sulfur</keyword>